<dbReference type="Gene3D" id="2.160.20.110">
    <property type="match status" value="17"/>
</dbReference>
<feature type="non-terminal residue" evidence="1">
    <location>
        <position position="1"/>
    </location>
</feature>
<organism evidence="1 2">
    <name type="scientific">Enteroscipio rubneri</name>
    <dbReference type="NCBI Taxonomy" id="2070686"/>
    <lineage>
        <taxon>Bacteria</taxon>
        <taxon>Bacillati</taxon>
        <taxon>Actinomycetota</taxon>
        <taxon>Coriobacteriia</taxon>
        <taxon>Eggerthellales</taxon>
        <taxon>Eggerthellaceae</taxon>
        <taxon>Enteroscipio</taxon>
    </lineage>
</organism>
<accession>A0A2K2U8T6</accession>
<keyword evidence="2" id="KW-1185">Reference proteome</keyword>
<dbReference type="EMBL" id="PPEK01000023">
    <property type="protein sequence ID" value="PNV66743.1"/>
    <property type="molecule type" value="Genomic_DNA"/>
</dbReference>
<reference evidence="2" key="1">
    <citation type="submission" date="2018-01" db="EMBL/GenBank/DDBJ databases">
        <title>Rubneribacter badeniensis gen. nov., sp. nov., and Colonibacter rubneri, gen. nov., sp. nov., WGS of new members of the Eggerthellaceae.</title>
        <authorList>
            <person name="Danylec N."/>
            <person name="Stoll D.A."/>
            <person name="Doetsch A."/>
            <person name="Kulling S.E."/>
            <person name="Huch M."/>
        </authorList>
    </citation>
    <scope>NUCLEOTIDE SEQUENCE [LARGE SCALE GENOMIC DNA]</scope>
    <source>
        <strain evidence="2">ResAG-96</strain>
    </source>
</reference>
<dbReference type="Proteomes" id="UP000236197">
    <property type="component" value="Unassembled WGS sequence"/>
</dbReference>
<evidence type="ECO:0008006" key="3">
    <source>
        <dbReference type="Google" id="ProtNLM"/>
    </source>
</evidence>
<evidence type="ECO:0000313" key="1">
    <source>
        <dbReference type="EMBL" id="PNV66743.1"/>
    </source>
</evidence>
<dbReference type="OrthoDB" id="3183973at2"/>
<sequence>KGLASGETVSVIKADGTAKDVVLPTYDASAGGLQIGTAEQLALFTYLNMTAARKMETSSIDASKQNRELSAVLANDINLVGTEYSQTSGTPLAWTPIVTTQHGEVSANYAGTFDGQGHTISNLTKTGSVTGQSGWGLFGFVSAGGTVKNVLLKDVNINVTSDDYLTVGGIASQLTGGAVVESCGVLSGTIGKDPTANRLTGGIVGDLYIGGGTIKNCFSNATMLGNQSGGILGRSISTGTHTLENCYFTGVATNAMIAARTATTSVTNCYSTSDATLDAGTKITSDQLKTWGAAYQLNGGATGGTGATGNVADMATWRMDDPANPKNGGFPVLCAAGETMDKASDWQDVGEWVESFNPNDVNGQAMKPAGDGADATPFLISTPEALAWLGIEVEAHNRNHKISATLLGDIDLAGTRYGGSIDESAATAEAKYHNALPWIPIGRTVAFGGGTFNGQNFTIEHMNAAAYEDVSYAFSGLFAKTDGAVLRDVSLRSGVVLMENLGESNLYVGSLAGVIDSGTNVVNCVNESVDVVVRGHEADDAEIGGLVGSVQSSSLYGCRNEGNVTTNEPSRDANGFAGGIAGGADAGKMLLCFNSGTLTSTGYPEADGLGCMYVGGILGGAPGRSAKTQIIQCGNIGSVAPTGASYAAGIVSLVSWDASDTNLQIASNYSAGPIGVAASEDPSKVYAICPNYIASLGGVSMNAYCTVNTDVLVAYELNDANFGNILGKTTAEMQGSALLSDLNIKLYAYTGTDDPKAPSGDLLYNIYEWTNAPDHNGYPIPSLKASSSAYADWGTVGTAIRAKQADLTAGSATISAGLADPLGNSPTTLVPQVQKEADGTLLISTPEQLAWFQASIDADSGTWAGKNVKLTADLDLSGTKYGGKVNSTATTDKDKYATCLPWTPIGGMSDTSATATPAKAYTGTFDGGRHAITNLAPVKRGYHVGLFGIAHNATLRGVNVASGYIAGVDRAAGVVARITGITTVEDCSNAATVYSDPSNAGGGSGTACNTGGVVGCAYMGDTFYIRRCSNTGDVRAIRDAGGVIGSTNCTNPGIIEDSYNTGNITATANSGGYGTGGVIGTGGNVSRMARCYNAGDVNGSKKGALSDSFTSGATVESCYYDGSKAGATGSGTSLTSDQLKTWGTAYQLNGGATGGTQSGNVAGMNTWTFAPDSYPQLIARNADGSPAASMQKASDWGQVGEWVENFCTATDTGETAGFKPNLSTNNGTATDKPITLTTPEALAWYAYKLNTNPTETISGTTTYADAHVKLSAPSGAIDLTGEPYGGSFDASAATAKDKHRNVVGWVPMGTRDNPFAGTFTAKGTNIERFHIPGRNNPGLFECGSDATLSDVTIASGYFNHTGGVAGGSLMAYATGDVTMTDCRNAAEGHGAGSGTYLGGLMGKSLGGSVTMSRCMNQGDLQTESNYAAGLLVDFSSGSSGKLSVSDCGNTGAQAANAGVAGLVVNMRTNSPDAGALSIVNSYNFGPGTETGVMEMTNGAIYGGVSSGNLLVSNCYYNSTIEGHNDGGATPKTPVEFASGEVAWLLNAASAEGVLNESVPVGRDVWNQRIDRDPVTGEFQPTGGLHPTLDWMPATLHPLVRATIRLQGAPLARAAAVDSYEYANEGSMLALPAGYSKYYMGSLGGPEISNPYFILSHTGDFMVYAKGISSWADVAASASEAELRATDTGSGLMALSGSGSASQPYIISSPEALAWFAYQVNTKNADSIANTQAAGGSDPAFTAAPGLAYGAAHARLGADIDLTGPAGSASATPLPWVPIGWESTYTGTSVYTGSFDGKGHTIDHMWVGTDGEAGLFGRTGSGTIANLALGTNSSVRIDAPYAVASKHAAGGLVAVADGTHIEGCLSGASVTANLGVRGSSGAANEAAVGGLVGVFANPGSIERSANTGAVSSEEGVPGAPTRLGLGGLVGDDAQSGGGTSIDGCFNSGAVTIAVSYGDLSFAGGLVGKAFVPGDLTEVSYRGTTVTDSYNTGAIAVSSSAGSSVSGLSVDTVFPVGRTRYADAAAIASRAVSNVLTLDTVVGAEVGSMGGVSGAGTVTNLLGAKSVSAGQLNTWGAAYELNGGATGGTAGDGAVATMDKWGILSGASSPMPVIQGSTAAAASMPAASSWEDVGSWVDNFDPVDERGNKFKPDLLVSDGSAALKPIQLGSSEALAWMACKVNYDNGGKPVETSTLTYGTSFYQLTDDVSLAGTKYTDGTVRLDWLGIGSLGSPFGGAFAGGSHAVDGLSVVSTRNYQGFFGYMSAPEGAAEKASVHDLSLSGSVSGGECVGGLLGQGVNVRLSNLSVRVDVTGSDNVGGVVGRLETSSEGSAVSHTGTVGATVGCAGGFVGNSVSTVLTDVSHVGSVSAPDKAGGIGAVYGSFRSCSLTNAYVAGTVKVNAGGLSYALVGDTYNTNLANCYFDEAAGPSLAHPTSGMASATNVEAKTADEFASGEVAWLLDTASADGATTGNAHRNVWGQNVGRNADGQLDATAGDAYPVAGVSAAHPCVLKIDQDFDATAFPGESTQTTYASAGSKVKLAVVTDASKKLKYVLAGNELGDSTTGETTIKSPYTVHASRTADLSITAKNGAVFDSWESLATAVDTGQTVTMLDGTPRNMGEYKNIDGAGTAADPYQIDSPEAFAWWAFKKASNTATSHAVLTQGISLFGNDYVDAAPGPDAKNVDGNDGADGIPDNIREALPWPGTASLGEYPGSGSNTGSLDGGGNAVSHLYVASGDGGLFRSVAAGAVRNLVMDAGLVDSDGYAAGSVAAVATNSVFVNVANESVEVRKVGAADDIRGAGGLVGYTGGAGTIATFVNCANKADVSSGKHAGGIIGAADAGGTFYLCSNEGDVSGTSAGGLTSNIGSDACNGFVEACSNTGAIASTAGAAAGLACADRFASFKNSYSAAAVTAAGGTAYALADAGTLTDCYFDQDAFRSATTPGASGATAKTSDEMKAPGFAADLNVALSASATQSEGVALNKYQWMQAADGNTNKGYPYTAARVYADWGDVGADQTETTLRASGALTGGKGANESDAVVINSPEALAWLAKQVNSGGDIFAGGSEGYMAIQAYVKLGADLSLKGTKASGAVDDYVAADHRGLPWVSMGTSSYPFQGTFDGCGHEVDYVTVAEGGSPEGFFGYVSGTVKNMGIGANSKMTSGGTSASIAGALVQRLQGGTVDGCWNKGDVSLTGNKVGGLIGQASGTLKNSWNEGSVSCSNQYAGGLVGLVGRGDDLVVENCYNKGNLSNSNTIAGLVTAESGATVRFSNCYNAGEVRAGNAGALYVNDAGNAAGATFTNCYYEEGKVVYVDPQDATAAGLTSMTAAQLKSWGAAYQLNGGATGGTAGDGNVANMSTWTFDVANPGYPALIARNASGMATAAMSKAADWSDVGAWVENFNPSTSDPLKKFKPAGDGSTGAFNATTDTGPYQITTPEGLAWFAYKVNNDNAAFGSKSAAVPEGSPAFDLAGVKYGGQVDAGASSDEAKYANALAWEPVAKGVATVSYKGDFDGGLVPMKNLYVPKNASSTTNLSGLFCSVSGSTIKRTVVESGYAASSTVSAGIAAQAENATFEQCSSGVSLNGYYQAGGIVGNAVGTLSVKDCLNEGALMAGTERGGIVGAARDAASITITNCSNVYALADGQFDPITKETTAVSFANNYYLSGGSASTYGTAKTADEFASGEVAWLLDTASPDGTTTGGAHRNVWGQKVGRDATTGELAAGGDAYPAFLDAAAHPCVLKLAQDFDNGVFGDDIAEPSQASYANAGSKVKLAVPTDPAKKVKYVLSGNEEGSDSTVETVITSPYTVHDSRTADLAITVKNNAVFESWAKLADAVDTGDTVTLTNGDSKNMGDFKPTNAGTVGDPYQLSTPEAFAWWAYKSTGADYAVLTADISLFGETYIEATPGVDEKDVDGNPGADGIPDNIREALPWPNTTTGVRLDGGDFTVEHLYATVGLLKDAVDVRNLTLAKGLVDASGQATAWAGAFASTGAANAVFANLVNESVSVRGLGGGDNRAGGIVGGGQDQTTFVACTNRASVKGSCMVGGIQGCAAGEAGTSLSFYLCSNEGAVESDTSSDATVGGIDGGTRESWLYGCSNTGDLVSQNEAYGFGCQAMATNCYNGATVSVRGGGGYTFPTDAAGGPTVYYDKEKYTEGINPSSATGMLTTEMQSKAFATTLNAERSDVAEVAGIDLTEYRWMFDPTVNKGYPHIAKRVYADWGDVGADQDEGKLRLTYWDDVSGTWKTAADASAVPSGMAALEGTATDGFTIRSEEALAWFGAQVNAGATGFASANVTLVAAGSHTAFDLAGTAYGHSVDSALSEADVVEAEAKYKTALLWVPIGTETNPFTGTLRAYGTEIQNIVVFETPDNNRGLFGAVNGAELAGVEVASGLMRRTVAVYKGKNTGGIVGVASGVTKLVDCENAAVSSGGPNGGLVGLAKSAELSIVRSGNRGLVDVGMDIAGGLVGLVDGGSCTITDGYNRGKVSVNGDGCGFVGALEGGATLRLDRCYNAGYLSTAENSFMFSPNEVGVGEDCFYDATVNPRYTNSAGLKALTTAQLQTWGAAYQLNGGASGGAGATGNVADMSTWTFDAANPGYPELIARDASGAATAAMSKAGSWSDVGLWVETFNPSTATPLEKFKPAGDGSTGAFDAATNTGPYQITTSESLAWFAYMVGSQPDAYRSKSVELMSDINLEGAAYGGYLDVPAFGADASDAYKTCLPWDPIGGVSDRAVRYAGSFDGGGHDVLNVRIDGERYGHPYALGIFGFLEGAAVRNLALKSGLVQTSASSSYSGAIAGNVDGAHLSDVVNEGVRVLEGYCTGGLVGNARGASSAFEQCGNETQVTCGTAYQYTGGLVGRVEAGGTSFVDCANAGEVSGASINGGIVGYCAVGGVALASCLNTGRVATSGGYAGNFLGDGSGGITLANCYYLQGACAPNGSEGASVAKTADEFASGEVAWLLDTASANGATTGGPHRNVWGQKVGRDATTGELTAGGDAYPAFLDAAVHPRVLALTQDFDNGVFGDDTAEPSQTSYANAGSMVKLAVPTDSTKKIKYVLAGNEEGNDSAVETTLESPYLVHSSRATDLAIAVKNGAVFESWAKLADAVDAAPGTETTLTDGTKKDMSTYKPAGAGTVDDPYQLSTPEAFAWWAFKKGGHAKLTANISLFGDNYVGATPGALDADGIPGNIKNALPWTGITVGTNLDGGNFTITHLYGTTGLLSEAVDLRNLTLAEGLVDATGQTNAQVGAFASTSSDTNAVFVNLTNQSVAVFGSGDSSNGYAGGIAGSSVGTPSFVNCTNRAPVSSAHWTGGILGGMKGLPDTVAPQFYLCSNEADIDVSSTAYSIGGGIAGSAYKGDMEACSNTGAISAAGDCAGLVVSEPALTGRNCYNAGAVSGATYSNDQFGGGTYQDSYYNSAFAAPTLGGGTPKSSAEMKDAAFAADLDRVLVQSTTEVAGIKLARYQWMYDSTVNSGYPHIAERPITNWGDAGAAQDEAKLRLTYWDNATSAWTLAANASAVPSGMAALEGTATDGFTIRSEEALAWFGAQVNAGATGFASANVTLVAAGSHTAFDLAGTAYGFDVTAGGADDKAKYSTCLPWVPIGTEANPFAGTLRAYGSPIQSLYIGAVDDDVHGLFGTVDGATLLGVEVSDGYVQAGKSSSLGCAGIVAGQTLGTVVLEDCHNAATVRGDKTGGLVGRVLSGSLTVRTSSNEGKVEIQGGQPVGGGLVGAAKAPVQISDSYNVGTVEGDWSVGGLIGLLETPASASFDRCFSAGNLVNIHNADQKAAFAYTIQACPITIGEGCYYDSDVISGTQDAASVTGLTTAQLKTWGAAYQLNGGAAGGTGATGNVADMSTWRMAKDSSENGGYPVLFAISGNGATSGTMQKPADWSVVGAWVDDFNPSTSTPLKKFKPAGDGSTGAFNATTDTGPYQITTPEGLAWFAYKVNNDNAAFGSKSAAVPEGSPAFDLAGVKYGGQVDAGASSDSDKYVNALDWVPIGFYEPGGTSSLLYQGSFDGGLVPVRSLSTVTRDISGLFGFTGDASIKRVVVESGYLSNNGAGGIVVEACASKTLVIEQCANGATVEATFCSGGVVGQATGTVRMRDCYNWGQASRGYARSGLCGNVKSGGTLDIANCYSTFVSALTDYDSIVMNDGGTVVGANNYYLSGGRSAHGMAKNAADFRSGEVAWLLDTASTDGASTGNVHRNMWGQKVGRDADGVVDSSGDAYPALGITDAHPRVLALTQDFDAALGDDTVEPTQTAYANAGTPVALAKSKVDSTKALVYRLTGNDAGTDPSTTTIIGSPYTVDASRDTDLDIAVIKPVFDSWEMLADAIDSTDPGVSTITLPNGKSRDMSVYKPTDAGTEADPYQIDSPEALAWWAYKSTGYAVLTDNMSLFGADYMGAVPGTDSKDVDGNDGADGIPDNIREALPWPNTTTGAHLDGGGFTISHLYATNGLLKGAVDVRNLTLSEGLVDAAGQSMASAGAFASTVASGAIFANLVNQSVAVRGSGDAQCIAGGIVGEGTDAAVFMECVNRASVGMSYYASGIMGLSYSSLHVQFYLCANEGTVDVSDVSSSRAVGITASRDFDAEACYNTGSVEADFLAAGLFGATEASIKNCYNSGTVASTSGRASQIADTTNSSLPKITVESSYYNSDLGVPASNVGTFGTPRSAADMQTDGFVDLLDDVLAKSKSEAAGIKLARYQWTRTDGTNKGYPYTVAGRAFSNWGEVGADQDEAELRTTAVVGSENGFALSGEGSEASPYVISSPEAFAWYAHKVNNSGRSSIANSDGSAPGLTYNKAYVNLGANIDLLGKPYGGKADETQPTAAQKYANVLDWIPISNVLPHFDGKGHTISHLYINAPDKNDQGLFGKADEYDSRAPRGFVKNTSVDRTSYVYGGDSVAAIVGYTRGGVVDIVNCSNAAEVKGSIEVSGIVGQGAYSCIIIGCANTGDITGTTCVSGIVGSNTSSIMNCYNTGAITASGSSDWAGGISANGDGKIVNCYNAGPVKAADAGAIDGSGRSNCYNCFYDKDASTPSDAAAGSVVGVVNKTDVADKTQGVSGAELKSWGAAYQLSRVSSTPNGSGEFNYTSESNVANMAAWRQATGSASAGTLENNGYPVLVGLDNVAVDGGVVDHLQAASSWVDVATWVDTFLAADEKVNQRYPVPWRARP</sequence>
<proteinExistence type="predicted"/>
<name>A0A2K2U8T6_9ACTN</name>
<gene>
    <name evidence="1" type="ORF">C2L71_11545</name>
</gene>
<evidence type="ECO:0000313" key="2">
    <source>
        <dbReference type="Proteomes" id="UP000236197"/>
    </source>
</evidence>
<comment type="caution">
    <text evidence="1">The sequence shown here is derived from an EMBL/GenBank/DDBJ whole genome shotgun (WGS) entry which is preliminary data.</text>
</comment>
<protein>
    <recommendedName>
        <fullName evidence="3">GLUG domain-containing protein</fullName>
    </recommendedName>
</protein>